<dbReference type="EMBL" id="JPMD01000015">
    <property type="protein sequence ID" value="KEZ87089.1"/>
    <property type="molecule type" value="Genomic_DNA"/>
</dbReference>
<reference evidence="2 3" key="1">
    <citation type="submission" date="2014-07" db="EMBL/GenBank/DDBJ databases">
        <title>Draft genome of Clostridium sulfidigenes 113A isolated from sediments associated with methane hydrate from Krishna Godavari basin.</title>
        <authorList>
            <person name="Honkalas V.S."/>
            <person name="Dabir A.P."/>
            <person name="Arora P."/>
            <person name="Dhakephalkar P.K."/>
        </authorList>
    </citation>
    <scope>NUCLEOTIDE SEQUENCE [LARGE SCALE GENOMIC DNA]</scope>
    <source>
        <strain evidence="2 3">113A</strain>
    </source>
</reference>
<evidence type="ECO:0000313" key="3">
    <source>
        <dbReference type="Proteomes" id="UP000028542"/>
    </source>
</evidence>
<dbReference type="Pfam" id="PF13302">
    <property type="entry name" value="Acetyltransf_3"/>
    <property type="match status" value="1"/>
</dbReference>
<proteinExistence type="predicted"/>
<dbReference type="InterPro" id="IPR000182">
    <property type="entry name" value="GNAT_dom"/>
</dbReference>
<evidence type="ECO:0000259" key="1">
    <source>
        <dbReference type="Pfam" id="PF13302"/>
    </source>
</evidence>
<dbReference type="Gene3D" id="3.40.630.30">
    <property type="match status" value="1"/>
</dbReference>
<dbReference type="SUPFAM" id="SSF55729">
    <property type="entry name" value="Acyl-CoA N-acyltransferases (Nat)"/>
    <property type="match status" value="1"/>
</dbReference>
<protein>
    <recommendedName>
        <fullName evidence="1">N-acetyltransferase domain-containing protein</fullName>
    </recommendedName>
</protein>
<organism evidence="2 3">
    <name type="scientific">Clostridium sulfidigenes</name>
    <dbReference type="NCBI Taxonomy" id="318464"/>
    <lineage>
        <taxon>Bacteria</taxon>
        <taxon>Bacillati</taxon>
        <taxon>Bacillota</taxon>
        <taxon>Clostridia</taxon>
        <taxon>Eubacteriales</taxon>
        <taxon>Clostridiaceae</taxon>
        <taxon>Clostridium</taxon>
    </lineage>
</organism>
<dbReference type="eggNOG" id="ENOG502ZC37">
    <property type="taxonomic scope" value="Bacteria"/>
</dbReference>
<accession>A0A084JDQ5</accession>
<dbReference type="AlphaFoldDB" id="A0A084JDQ5"/>
<dbReference type="STRING" id="318464.IO99_07580"/>
<dbReference type="RefSeq" id="WP_035131839.1">
    <property type="nucleotide sequence ID" value="NZ_JPMD01000015.1"/>
</dbReference>
<dbReference type="InterPro" id="IPR016181">
    <property type="entry name" value="Acyl_CoA_acyltransferase"/>
</dbReference>
<keyword evidence="3" id="KW-1185">Reference proteome</keyword>
<name>A0A084JDQ5_9CLOT</name>
<comment type="caution">
    <text evidence="2">The sequence shown here is derived from an EMBL/GenBank/DDBJ whole genome shotgun (WGS) entry which is preliminary data.</text>
</comment>
<sequence length="184" mass="22195">MRRNVYEQCPIFKNDFITLKKTTTIEAGELLKCYSDKEAVKFFNSDNCNGDDFYYTTVERMEQAIKFWDFSYENKYFVRWTITLNDTNEKIGTIEMFKREAEDEFNNYGVLRIDLQSKYEKQKYIDDILEIANENFFDLFNVEQILTKAIPNATERIESLKKKSYVPLNRKMMMYGDYFIRTKE</sequence>
<gene>
    <name evidence="2" type="ORF">IO99_07580</name>
</gene>
<dbReference type="GO" id="GO:0016747">
    <property type="term" value="F:acyltransferase activity, transferring groups other than amino-acyl groups"/>
    <property type="evidence" value="ECO:0007669"/>
    <property type="project" value="InterPro"/>
</dbReference>
<dbReference type="Proteomes" id="UP000028542">
    <property type="component" value="Unassembled WGS sequence"/>
</dbReference>
<feature type="domain" description="N-acetyltransferase" evidence="1">
    <location>
        <begin position="19"/>
        <end position="149"/>
    </location>
</feature>
<evidence type="ECO:0000313" key="2">
    <source>
        <dbReference type="EMBL" id="KEZ87089.1"/>
    </source>
</evidence>